<sequence length="33" mass="3899">MIAYYRISQELSVQLEPKRKEVTMRTCAVNLQV</sequence>
<evidence type="ECO:0000313" key="2">
    <source>
        <dbReference type="Proteomes" id="UP000270094"/>
    </source>
</evidence>
<proteinExistence type="predicted"/>
<evidence type="ECO:0000313" key="1">
    <source>
        <dbReference type="EMBL" id="VDM80041.1"/>
    </source>
</evidence>
<name>A0A3P7J4B0_STRVU</name>
<reference evidence="1 2" key="1">
    <citation type="submission" date="2018-11" db="EMBL/GenBank/DDBJ databases">
        <authorList>
            <consortium name="Pathogen Informatics"/>
        </authorList>
    </citation>
    <scope>NUCLEOTIDE SEQUENCE [LARGE SCALE GENOMIC DNA]</scope>
</reference>
<dbReference type="Proteomes" id="UP000270094">
    <property type="component" value="Unassembled WGS sequence"/>
</dbReference>
<dbReference type="AlphaFoldDB" id="A0A3P7J4B0"/>
<accession>A0A3P7J4B0</accession>
<keyword evidence="2" id="KW-1185">Reference proteome</keyword>
<dbReference type="EMBL" id="UYYB01107190">
    <property type="protein sequence ID" value="VDM80041.1"/>
    <property type="molecule type" value="Genomic_DNA"/>
</dbReference>
<gene>
    <name evidence="1" type="ORF">SVUK_LOCUS15039</name>
</gene>
<feature type="non-terminal residue" evidence="1">
    <location>
        <position position="33"/>
    </location>
</feature>
<protein>
    <submittedName>
        <fullName evidence="1">Uncharacterized protein</fullName>
    </submittedName>
</protein>
<organism evidence="1 2">
    <name type="scientific">Strongylus vulgaris</name>
    <name type="common">Blood worm</name>
    <dbReference type="NCBI Taxonomy" id="40348"/>
    <lineage>
        <taxon>Eukaryota</taxon>
        <taxon>Metazoa</taxon>
        <taxon>Ecdysozoa</taxon>
        <taxon>Nematoda</taxon>
        <taxon>Chromadorea</taxon>
        <taxon>Rhabditida</taxon>
        <taxon>Rhabditina</taxon>
        <taxon>Rhabditomorpha</taxon>
        <taxon>Strongyloidea</taxon>
        <taxon>Strongylidae</taxon>
        <taxon>Strongylus</taxon>
    </lineage>
</organism>